<gene>
    <name evidence="12" type="ordered locus">AXX17_At3g55820</name>
</gene>
<keyword evidence="10" id="KW-0566">Pantothenate biosynthesis</keyword>
<organism evidence="12 13">
    <name type="scientific">Arabidopsis thaliana</name>
    <name type="common">Mouse-ear cress</name>
    <dbReference type="NCBI Taxonomy" id="3702"/>
    <lineage>
        <taxon>Eukaryota</taxon>
        <taxon>Viridiplantae</taxon>
        <taxon>Streptophyta</taxon>
        <taxon>Embryophyta</taxon>
        <taxon>Tracheophyta</taxon>
        <taxon>Spermatophyta</taxon>
        <taxon>Magnoliopsida</taxon>
        <taxon>eudicotyledons</taxon>
        <taxon>Gunneridae</taxon>
        <taxon>Pentapetalae</taxon>
        <taxon>rosids</taxon>
        <taxon>malvids</taxon>
        <taxon>Brassicales</taxon>
        <taxon>Brassicaceae</taxon>
        <taxon>Camelineae</taxon>
        <taxon>Arabidopsis</taxon>
    </lineage>
</organism>
<dbReference type="PANTHER" id="PTHR20881:SF0">
    <property type="entry name" value="3-METHYL-2-OXOBUTANOATE HYDROXYMETHYLTRANSFERASE"/>
    <property type="match status" value="1"/>
</dbReference>
<dbReference type="InterPro" id="IPR003700">
    <property type="entry name" value="Pantoate_hydroxy_MeTrfase"/>
</dbReference>
<dbReference type="CDD" id="cd06557">
    <property type="entry name" value="KPHMT-like"/>
    <property type="match status" value="1"/>
</dbReference>
<proteinExistence type="inferred from homology"/>
<evidence type="ECO:0000313" key="13">
    <source>
        <dbReference type="Proteomes" id="UP000078284"/>
    </source>
</evidence>
<dbReference type="NCBIfam" id="NF001452">
    <property type="entry name" value="PRK00311.1"/>
    <property type="match status" value="1"/>
</dbReference>
<keyword evidence="7" id="KW-0663">Pyridoxal phosphate</keyword>
<dbReference type="Gene3D" id="3.40.640.10">
    <property type="entry name" value="Type I PLP-dependent aspartate aminotransferase-like (Major domain)"/>
    <property type="match status" value="1"/>
</dbReference>
<dbReference type="InterPro" id="IPR040442">
    <property type="entry name" value="Pyrv_kinase-like_dom_sf"/>
</dbReference>
<evidence type="ECO:0000256" key="7">
    <source>
        <dbReference type="ARBA" id="ARBA00022898"/>
    </source>
</evidence>
<reference evidence="13" key="1">
    <citation type="journal article" date="2016" name="Proc. Natl. Acad. Sci. U.S.A.">
        <title>Chromosome-level assembly of Arabidopsis thaliana Ler reveals the extent of translocation and inversion polymorphisms.</title>
        <authorList>
            <person name="Zapata L."/>
            <person name="Ding J."/>
            <person name="Willing E.M."/>
            <person name="Hartwig B."/>
            <person name="Bezdan D."/>
            <person name="Jiao W.B."/>
            <person name="Patel V."/>
            <person name="Velikkakam James G."/>
            <person name="Koornneef M."/>
            <person name="Ossowski S."/>
            <person name="Schneeberger K."/>
        </authorList>
    </citation>
    <scope>NUCLEOTIDE SEQUENCE [LARGE SCALE GENOMIC DNA]</scope>
    <source>
        <strain evidence="13">cv. Landsberg erecta</strain>
    </source>
</reference>
<dbReference type="SUPFAM" id="SSF53383">
    <property type="entry name" value="PLP-dependent transferases"/>
    <property type="match status" value="1"/>
</dbReference>
<dbReference type="PROSITE" id="PS51375">
    <property type="entry name" value="PPR"/>
    <property type="match status" value="1"/>
</dbReference>
<dbReference type="InterPro" id="IPR002885">
    <property type="entry name" value="PPR_rpt"/>
</dbReference>
<feature type="repeat" description="PPR" evidence="9">
    <location>
        <begin position="475"/>
        <end position="509"/>
    </location>
</feature>
<evidence type="ECO:0000256" key="3">
    <source>
        <dbReference type="ARBA" id="ARBA00008676"/>
    </source>
</evidence>
<evidence type="ECO:0000256" key="6">
    <source>
        <dbReference type="ARBA" id="ARBA00022737"/>
    </source>
</evidence>
<dbReference type="SUPFAM" id="SSF51621">
    <property type="entry name" value="Phosphoenolpyruvate/pyruvate domain"/>
    <property type="match status" value="1"/>
</dbReference>
<dbReference type="Pfam" id="PF00155">
    <property type="entry name" value="Aminotran_1_2"/>
    <property type="match status" value="1"/>
</dbReference>
<dbReference type="Gene3D" id="3.90.1150.10">
    <property type="entry name" value="Aspartate Aminotransferase, domain 1"/>
    <property type="match status" value="1"/>
</dbReference>
<dbReference type="UniPathway" id="UPA00028">
    <property type="reaction ID" value="UER00003"/>
</dbReference>
<dbReference type="InterPro" id="IPR004838">
    <property type="entry name" value="NHTrfase_class1_PyrdxlP-BS"/>
</dbReference>
<comment type="caution">
    <text evidence="12">The sequence shown here is derived from an EMBL/GenBank/DDBJ whole genome shotgun (WGS) entry which is preliminary data.</text>
</comment>
<evidence type="ECO:0000313" key="12">
    <source>
        <dbReference type="EMBL" id="OAP03182.1"/>
    </source>
</evidence>
<dbReference type="PANTHER" id="PTHR20881">
    <property type="entry name" value="3-METHYL-2-OXOBUTANOATE HYDROXYMETHYLTRANSFERASE"/>
    <property type="match status" value="1"/>
</dbReference>
<dbReference type="GO" id="GO:0003864">
    <property type="term" value="F:3-methyl-2-oxobutanoate hydroxymethyltransferase activity"/>
    <property type="evidence" value="ECO:0007669"/>
    <property type="project" value="UniProtKB-EC"/>
</dbReference>
<dbReference type="AlphaFoldDB" id="A0A178VE54"/>
<comment type="catalytic activity">
    <reaction evidence="8 10">
        <text>(6R)-5,10-methylene-5,6,7,8-tetrahydrofolate + 3-methyl-2-oxobutanoate + H2O = 2-dehydropantoate + (6S)-5,6,7,8-tetrahydrofolate</text>
        <dbReference type="Rhea" id="RHEA:11824"/>
        <dbReference type="ChEBI" id="CHEBI:11561"/>
        <dbReference type="ChEBI" id="CHEBI:11851"/>
        <dbReference type="ChEBI" id="CHEBI:15377"/>
        <dbReference type="ChEBI" id="CHEBI:15636"/>
        <dbReference type="ChEBI" id="CHEBI:57453"/>
        <dbReference type="EC" id="2.1.2.11"/>
    </reaction>
</comment>
<dbReference type="NCBIfam" id="TIGR00756">
    <property type="entry name" value="PPR"/>
    <property type="match status" value="1"/>
</dbReference>
<comment type="pathway">
    <text evidence="1 10">Cofactor biosynthesis; (R)-pantothenate biosynthesis; (R)-pantoate from 3-methyl-2-oxobutanoate: step 1/2.</text>
</comment>
<dbReference type="GO" id="GO:0030170">
    <property type="term" value="F:pyridoxal phosphate binding"/>
    <property type="evidence" value="ECO:0007669"/>
    <property type="project" value="InterPro"/>
</dbReference>
<evidence type="ECO:0000256" key="9">
    <source>
        <dbReference type="PROSITE-ProRule" id="PRU00708"/>
    </source>
</evidence>
<dbReference type="NCBIfam" id="TIGR00222">
    <property type="entry name" value="panB"/>
    <property type="match status" value="1"/>
</dbReference>
<dbReference type="InterPro" id="IPR015424">
    <property type="entry name" value="PyrdxlP-dep_Trfase"/>
</dbReference>
<comment type="similarity">
    <text evidence="3 10">Belongs to the PanB family.</text>
</comment>
<dbReference type="Pfam" id="PF01535">
    <property type="entry name" value="PPR"/>
    <property type="match status" value="1"/>
</dbReference>
<evidence type="ECO:0000256" key="2">
    <source>
        <dbReference type="ARBA" id="ARBA00007441"/>
    </source>
</evidence>
<dbReference type="Pfam" id="PF02548">
    <property type="entry name" value="Pantoate_transf"/>
    <property type="match status" value="1"/>
</dbReference>
<dbReference type="Gene3D" id="1.25.40.10">
    <property type="entry name" value="Tetratricopeptide repeat domain"/>
    <property type="match status" value="1"/>
</dbReference>
<dbReference type="ExpressionAtlas" id="A0A178VE54">
    <property type="expression patterns" value="baseline and differential"/>
</dbReference>
<dbReference type="InterPro" id="IPR015422">
    <property type="entry name" value="PyrdxlP-dep_Trfase_small"/>
</dbReference>
<dbReference type="PRINTS" id="PR00753">
    <property type="entry name" value="ACCSYNTHASE"/>
</dbReference>
<dbReference type="HAMAP" id="MF_00156">
    <property type="entry name" value="PanB"/>
    <property type="match status" value="1"/>
</dbReference>
<evidence type="ECO:0000256" key="10">
    <source>
        <dbReference type="RuleBase" id="RU362100"/>
    </source>
</evidence>
<dbReference type="CDD" id="cd00609">
    <property type="entry name" value="AAT_like"/>
    <property type="match status" value="1"/>
</dbReference>
<feature type="domain" description="Aminotransferase class I/classII large" evidence="11">
    <location>
        <begin position="567"/>
        <end position="947"/>
    </location>
</feature>
<dbReference type="FunFam" id="3.20.20.60:FF:000003">
    <property type="entry name" value="3-methyl-2-oxobutanoate hydroxymethyltransferase"/>
    <property type="match status" value="1"/>
</dbReference>
<dbReference type="InterPro" id="IPR015813">
    <property type="entry name" value="Pyrv/PenolPyrv_kinase-like_dom"/>
</dbReference>
<evidence type="ECO:0000256" key="1">
    <source>
        <dbReference type="ARBA" id="ARBA00005033"/>
    </source>
</evidence>
<sequence>MAASLVRSCCSRASRAITTVRFMSNVPEDTVYGGPKPQNSNQRVTLTQLRQKHRKGEPITMVTAYDYPSAVHIDTAGIDVCLVGDSAAMVVHGYDTTLPISLEEMLVHCRAVARGAKRPLLVGDLPFGTYESSTNQAVDTAVRVLKEGGMDAIKLEGGSPSRITAAKSIVEAGIAVMGHVGLTPQAISVLGGFRPQGKNIASAVKVVETAMALQEAGCFSVVLECVPPPVAAAATSALNIPTIGIGAGPFCSGQVLVYHDLLGMMQHPHQAKVTPKFCKQYAQVGEVINKALLEYKEEVSKHLFPGPSHSPYKISSSDLDGFLSELQKLGLDKAASDAAASAEKMDHSDSPSSHESLSALVVSSSSASPLVFSQITRRLGSYSLAISFFEYLDAKSQSLKRREESLSLALQSVIEFAGSEPDPRDKLLRLYEIAKEKNIPLTVVATNLLIRWFGRMGMVNQSVLVYERLDSNMKNSQVRNVVVDVLLRNGLVDDAFKVLDEMLQKESVFPPNRITADIVLHEGACENQLLSKLALSDKHGEASPYFHGWKAYDNNPFHPTHNPQGVIQMGLAENQLCSDLIKEWIKENPQASICTAEGIDSFSDIAVFQDYHGLKQFRQAIATFMERARGGRVRFEAERVVMSGGATGANETIMFCLADPGDAFLVPTPYYAAFDRDLRWRTGVRIIPVECSSSNNFQVTKQALESAYLKAQETGIKIKGLIISNPSNPLGTSLDRETLESLVSFINDKQIHLVCDEIYAATVFAEPGFISVAEIIQEMYYVNRDLIHIVYSLSKDMGLPGFRVGVVYSYNDVVVSCARRMSSFGLVSSQTQSFLAAMLSDQSFVDNFLVEVSKRVAKRHHMFTEGLEEMGISCLRSNAGLFVLMDLRHMLKDKTFDSEMALWRVIINKVKINVSPGSSFHCSEPGWFRVCFANMDEDTLQIALERIKDFVVGDRANKNKNCNCICNNKRENKKRKSFQKNLKLSLSSMRYEEHVRSPKLMSPHSPLLRA</sequence>
<evidence type="ECO:0000256" key="8">
    <source>
        <dbReference type="ARBA" id="ARBA00049172"/>
    </source>
</evidence>
<dbReference type="GO" id="GO:0015940">
    <property type="term" value="P:pantothenate biosynthetic process"/>
    <property type="evidence" value="ECO:0007669"/>
    <property type="project" value="UniProtKB-UniPathway"/>
</dbReference>
<evidence type="ECO:0000256" key="4">
    <source>
        <dbReference type="ARBA" id="ARBA00012618"/>
    </source>
</evidence>
<evidence type="ECO:0000259" key="11">
    <source>
        <dbReference type="Pfam" id="PF00155"/>
    </source>
</evidence>
<comment type="similarity">
    <text evidence="2">Belongs to the class-I pyridoxal-phosphate-dependent aminotransferase family.</text>
</comment>
<dbReference type="Gene3D" id="3.20.20.60">
    <property type="entry name" value="Phosphoenolpyruvate-binding domains"/>
    <property type="match status" value="1"/>
</dbReference>
<dbReference type="PROSITE" id="PS00105">
    <property type="entry name" value="AA_TRANSFER_CLASS_1"/>
    <property type="match status" value="1"/>
</dbReference>
<keyword evidence="5 10" id="KW-0808">Transferase</keyword>
<dbReference type="EC" id="2.1.2.11" evidence="4 10"/>
<dbReference type="Proteomes" id="UP000078284">
    <property type="component" value="Chromosome 3"/>
</dbReference>
<dbReference type="InterPro" id="IPR015421">
    <property type="entry name" value="PyrdxlP-dep_Trfase_major"/>
</dbReference>
<protein>
    <recommendedName>
        <fullName evidence="4 10">3-methyl-2-oxobutanoate hydroxymethyltransferase</fullName>
        <ecNumber evidence="4 10">2.1.2.11</ecNumber>
    </recommendedName>
</protein>
<dbReference type="InterPro" id="IPR004839">
    <property type="entry name" value="Aminotransferase_I/II_large"/>
</dbReference>
<dbReference type="InterPro" id="IPR011990">
    <property type="entry name" value="TPR-like_helical_dom_sf"/>
</dbReference>
<evidence type="ECO:0000256" key="5">
    <source>
        <dbReference type="ARBA" id="ARBA00022679"/>
    </source>
</evidence>
<comment type="function">
    <text evidence="10">Catalyzes the reversible reaction in which hydroxymethyl group from 5,10-methylenetetrahydrofolate is transferred onto alpha-ketoisovalerate to form ketopantoate.</text>
</comment>
<name>A0A178VE54_ARATH</name>
<dbReference type="EMBL" id="LUHQ01000003">
    <property type="protein sequence ID" value="OAP03182.1"/>
    <property type="molecule type" value="Genomic_DNA"/>
</dbReference>
<keyword evidence="6" id="KW-0677">Repeat</keyword>
<accession>A0A178VE54</accession>